<keyword evidence="2" id="KW-1185">Reference proteome</keyword>
<dbReference type="RefSeq" id="XP_058978410.1">
    <property type="nucleotide sequence ID" value="XM_059122427.1"/>
</dbReference>
<gene>
    <name evidence="3" type="primary">LOC101888388</name>
</gene>
<evidence type="ECO:0000313" key="2">
    <source>
        <dbReference type="Proteomes" id="UP001652621"/>
    </source>
</evidence>
<sequence length="616" mass="70699">MNLKTLFVFWACTLVNIEALNNSTNFMRNYLNYNVSVLRTENYLDLNRRQYADHILAFEKEIDVFRKQFSERLSSIQLVLDMLVTDIIKTNEHLNPLEVLSDISKDCVAKYRSKVPTVAATKTAVQACITAAQNQLNNIVSAATTTKTNLYNYYQNNMEKDFKGCTTKHPAQDNSYTECIAKVISAVTAYTRVMLKQFHNQMDTAHCSANSNIKTALDCSYTVQNRTITMNAEANLMINRCIHGLDDCERCSQGRFCENVYYLPQYQVDYHNSTMLNPFYGRNSTTHCLLIDVYLRTLFENISLRFGNIWEKGKRHIAKNMAQIKMLIFLAIVFIANVQRSSAVNHYAARNSSVIRNDEYIEIVRHQNNFHLWYNTLRINTFSDTYKARINDIEFHKQSLLNVVERANEKLDPWIVLNDVSKDCVEKYNKLIPSLAAASSEMEKCMVNGLAWTNNLIQTMVATNRSLDTYYTGTFEKGVTNCRTKFNSSFPENYTRCLADVVSASNIYTASSQDTFSNQLQTALGSAEYYIKIAHECSFRVANTSVSNIQRANDLIDHCLNGWDENSKCIAKGFYCEQVQRMPYYLIDRSNTTMPNPFYGQKVTGNCLMLDIVDEN</sequence>
<evidence type="ECO:0000313" key="3">
    <source>
        <dbReference type="RefSeq" id="XP_058978410.1"/>
    </source>
</evidence>
<reference evidence="3" key="1">
    <citation type="submission" date="2025-08" db="UniProtKB">
        <authorList>
            <consortium name="RefSeq"/>
        </authorList>
    </citation>
    <scope>IDENTIFICATION</scope>
    <source>
        <strain evidence="3">Aabys</strain>
        <tissue evidence="3">Whole body</tissue>
    </source>
</reference>
<dbReference type="GeneID" id="101888388"/>
<feature type="signal peptide" evidence="1">
    <location>
        <begin position="1"/>
        <end position="19"/>
    </location>
</feature>
<protein>
    <submittedName>
        <fullName evidence="3">Uncharacterized protein LOC101888388</fullName>
    </submittedName>
</protein>
<evidence type="ECO:0000256" key="1">
    <source>
        <dbReference type="SAM" id="SignalP"/>
    </source>
</evidence>
<organism evidence="2 3">
    <name type="scientific">Musca domestica</name>
    <name type="common">House fly</name>
    <dbReference type="NCBI Taxonomy" id="7370"/>
    <lineage>
        <taxon>Eukaryota</taxon>
        <taxon>Metazoa</taxon>
        <taxon>Ecdysozoa</taxon>
        <taxon>Arthropoda</taxon>
        <taxon>Hexapoda</taxon>
        <taxon>Insecta</taxon>
        <taxon>Pterygota</taxon>
        <taxon>Neoptera</taxon>
        <taxon>Endopterygota</taxon>
        <taxon>Diptera</taxon>
        <taxon>Brachycera</taxon>
        <taxon>Muscomorpha</taxon>
        <taxon>Muscoidea</taxon>
        <taxon>Muscidae</taxon>
        <taxon>Musca</taxon>
    </lineage>
</organism>
<feature type="chain" id="PRO_5047316024" evidence="1">
    <location>
        <begin position="20"/>
        <end position="616"/>
    </location>
</feature>
<proteinExistence type="predicted"/>
<keyword evidence="1" id="KW-0732">Signal</keyword>
<name>A0ABM3UY13_MUSDO</name>
<dbReference type="Proteomes" id="UP001652621">
    <property type="component" value="Unplaced"/>
</dbReference>
<accession>A0ABM3UY13</accession>